<evidence type="ECO:0000259" key="5">
    <source>
        <dbReference type="Pfam" id="PF01266"/>
    </source>
</evidence>
<dbReference type="Pfam" id="PF01266">
    <property type="entry name" value="DAO"/>
    <property type="match status" value="2"/>
</dbReference>
<dbReference type="Proteomes" id="UP001187192">
    <property type="component" value="Unassembled WGS sequence"/>
</dbReference>
<evidence type="ECO:0000256" key="2">
    <source>
        <dbReference type="ARBA" id="ARBA00039785"/>
    </source>
</evidence>
<accession>A0AA88A8W3</accession>
<comment type="caution">
    <text evidence="6">The sequence shown here is derived from an EMBL/GenBank/DDBJ whole genome shotgun (WGS) entry which is preliminary data.</text>
</comment>
<evidence type="ECO:0000256" key="1">
    <source>
        <dbReference type="ARBA" id="ARBA00023002"/>
    </source>
</evidence>
<dbReference type="SUPFAM" id="SSF51905">
    <property type="entry name" value="FAD/NAD(P)-binding domain"/>
    <property type="match status" value="1"/>
</dbReference>
<gene>
    <name evidence="6" type="ORF">TIFTF001_019353</name>
</gene>
<evidence type="ECO:0000313" key="7">
    <source>
        <dbReference type="Proteomes" id="UP001187192"/>
    </source>
</evidence>
<feature type="domain" description="FAD dependent oxidoreductase" evidence="5">
    <location>
        <begin position="264"/>
        <end position="491"/>
    </location>
</feature>
<dbReference type="GO" id="GO:0016491">
    <property type="term" value="F:oxidoreductase activity"/>
    <property type="evidence" value="ECO:0007669"/>
    <property type="project" value="UniProtKB-KW"/>
</dbReference>
<dbReference type="PANTHER" id="PTHR13847:SF287">
    <property type="entry name" value="FAD-DEPENDENT OXIDOREDUCTASE DOMAIN-CONTAINING PROTEIN 1"/>
    <property type="match status" value="1"/>
</dbReference>
<organism evidence="6 7">
    <name type="scientific">Ficus carica</name>
    <name type="common">Common fig</name>
    <dbReference type="NCBI Taxonomy" id="3494"/>
    <lineage>
        <taxon>Eukaryota</taxon>
        <taxon>Viridiplantae</taxon>
        <taxon>Streptophyta</taxon>
        <taxon>Embryophyta</taxon>
        <taxon>Tracheophyta</taxon>
        <taxon>Spermatophyta</taxon>
        <taxon>Magnoliopsida</taxon>
        <taxon>eudicotyledons</taxon>
        <taxon>Gunneridae</taxon>
        <taxon>Pentapetalae</taxon>
        <taxon>rosids</taxon>
        <taxon>fabids</taxon>
        <taxon>Rosales</taxon>
        <taxon>Moraceae</taxon>
        <taxon>Ficeae</taxon>
        <taxon>Ficus</taxon>
    </lineage>
</organism>
<protein>
    <recommendedName>
        <fullName evidence="2">FAD-dependent oxidoreductase domain-containing protein 1</fullName>
    </recommendedName>
</protein>
<keyword evidence="7" id="KW-1185">Reference proteome</keyword>
<evidence type="ECO:0000256" key="3">
    <source>
        <dbReference type="ARBA" id="ARBA00046185"/>
    </source>
</evidence>
<reference evidence="6" key="1">
    <citation type="submission" date="2023-07" db="EMBL/GenBank/DDBJ databases">
        <title>draft genome sequence of fig (Ficus carica).</title>
        <authorList>
            <person name="Takahashi T."/>
            <person name="Nishimura K."/>
        </authorList>
    </citation>
    <scope>NUCLEOTIDE SEQUENCE</scope>
</reference>
<feature type="region of interest" description="Disordered" evidence="4">
    <location>
        <begin position="49"/>
        <end position="69"/>
    </location>
</feature>
<keyword evidence="1" id="KW-0560">Oxidoreductase</keyword>
<dbReference type="InterPro" id="IPR036188">
    <property type="entry name" value="FAD/NAD-bd_sf"/>
</dbReference>
<dbReference type="PANTHER" id="PTHR13847">
    <property type="entry name" value="SARCOSINE DEHYDROGENASE-RELATED"/>
    <property type="match status" value="1"/>
</dbReference>
<proteinExistence type="predicted"/>
<dbReference type="Gene3D" id="3.30.9.10">
    <property type="entry name" value="D-Amino Acid Oxidase, subunit A, domain 2"/>
    <property type="match status" value="1"/>
</dbReference>
<dbReference type="Gene3D" id="3.50.50.60">
    <property type="entry name" value="FAD/NAD(P)-binding domain"/>
    <property type="match status" value="1"/>
</dbReference>
<comment type="function">
    <text evidence="3">Required for the assembly of the mitochondrial membrane respiratory chain NADH dehydrogenase (Complex I). Involved in mid-late stages of complex I assembly.</text>
</comment>
<dbReference type="GO" id="GO:0005737">
    <property type="term" value="C:cytoplasm"/>
    <property type="evidence" value="ECO:0007669"/>
    <property type="project" value="TreeGrafter"/>
</dbReference>
<feature type="domain" description="FAD dependent oxidoreductase" evidence="5">
    <location>
        <begin position="79"/>
        <end position="238"/>
    </location>
</feature>
<dbReference type="SUPFAM" id="SSF54373">
    <property type="entry name" value="FAD-linked reductases, C-terminal domain"/>
    <property type="match status" value="1"/>
</dbReference>
<name>A0AA88A8W3_FICCA</name>
<sequence>MEAMATASTSCPHPSLRKNYVVSSSRPPLRSFSRQSSFFGSKIPKKRLSLTDKTRPNQSGIPNRLGPNPTCSSSSQAFDVVVIGAGIIGLTIARELLLGSDLSVAVVDKAVPCSGATGAGQGYLWMTHKTPGSDIWELAMRSHELWRWFAESLHEQGLDPQVHLGWKNTGSLLIGRTPEELDVLKRRVKLLSDAGLRSEYLSASELLLKEPALMVEKDSGAAFLPDDCQLDAQRAVEFILKCTCILLTMYSCGSYFQGNKHFSAQGRYAEFFYDPVTSLLRSGSSGDVIGVKTAKSSLYSKVIVVAAGCWSGSLTQDLFRESDIVLNVPIKPRKGHLLVLKNFSSLQLNHALMEVGYVAHQTAARLPTSLTSEESDQRQNLSISMTATIDSVGNLVLGSSREFAGFSTEMEESVINSIWERALDFFPKLKEHSLSDFIKRREVRVGLRPYMPDGKPVIGPVPGLSNVLLATGHEGGGLSMALGTAEMVADMMLGNPGKVDYAPFAVQGRIVQTT</sequence>
<dbReference type="AlphaFoldDB" id="A0AA88A8W3"/>
<dbReference type="InterPro" id="IPR006076">
    <property type="entry name" value="FAD-dep_OxRdtase"/>
</dbReference>
<evidence type="ECO:0000256" key="4">
    <source>
        <dbReference type="SAM" id="MobiDB-lite"/>
    </source>
</evidence>
<dbReference type="EMBL" id="BTGU01000033">
    <property type="protein sequence ID" value="GMN50193.1"/>
    <property type="molecule type" value="Genomic_DNA"/>
</dbReference>
<evidence type="ECO:0000313" key="6">
    <source>
        <dbReference type="EMBL" id="GMN50193.1"/>
    </source>
</evidence>